<keyword evidence="8" id="KW-0645">Protease</keyword>
<dbReference type="InterPro" id="IPR039866">
    <property type="entry name" value="CPQ"/>
</dbReference>
<dbReference type="AlphaFoldDB" id="A0A2P1PQ42"/>
<gene>
    <name evidence="23" type="ORF">C7S18_07045</name>
</gene>
<sequence>MRLLTAALLCLPVLAAQAETPSTLLSPELKAQAASLQAALATDDTAYHLVESLTTEVGARVAGSEADARAVAWAEKHFKQLGFDKVTLEPVRFPVWRRGDIRISVLGDSPQSLHAIALGWSKSTPEAGLSAEVVAFDDLDALSAASPEQLQGKIAYVSARMEKRRNGGDYGRRVAARSSGAEIAASKGAVALLIRSIGTDSDRLPHTGMGIWLGGIKPGTPASDRAMVLSNGERVALTAVPAAALSNPDADQLSRLLKLQPKLKLHYQLAGQYVGEYTSHNVVGEITGSTKPEEIIVVGGHLDSWDVGTGAIDDGAGVAITAAAVAAIKKQGLRPARTLRVVAFANEEQGVWGGKAYARAHAAELANHVGAAESDFGAGRIYRIDAGVPAKDWPLVQEIQAALDPLNIELGGQDAGGGADLSGMRDAGVPMFELLQDGTDYFDLHHTDNDTLDKIDPAALRQNVQAYATFLWLLGNAPQRVQTNFVPTPTP</sequence>
<keyword evidence="9" id="KW-0479">Metal-binding</keyword>
<evidence type="ECO:0000256" key="2">
    <source>
        <dbReference type="ARBA" id="ARBA00004371"/>
    </source>
</evidence>
<keyword evidence="18" id="KW-0458">Lysosome</keyword>
<evidence type="ECO:0000256" key="8">
    <source>
        <dbReference type="ARBA" id="ARBA00022670"/>
    </source>
</evidence>
<dbReference type="GO" id="GO:0006508">
    <property type="term" value="P:proteolysis"/>
    <property type="evidence" value="ECO:0007669"/>
    <property type="project" value="UniProtKB-KW"/>
</dbReference>
<evidence type="ECO:0000256" key="15">
    <source>
        <dbReference type="ARBA" id="ARBA00023049"/>
    </source>
</evidence>
<comment type="subcellular location">
    <subcellularLocation>
        <location evidence="1">Endoplasmic reticulum</location>
    </subcellularLocation>
    <subcellularLocation>
        <location evidence="3">Golgi apparatus</location>
    </subcellularLocation>
    <subcellularLocation>
        <location evidence="2">Lysosome</location>
    </subcellularLocation>
    <subcellularLocation>
        <location evidence="4">Secreted</location>
    </subcellularLocation>
</comment>
<keyword evidence="14" id="KW-0333">Golgi apparatus</keyword>
<keyword evidence="23" id="KW-0031">Aminopeptidase</keyword>
<accession>A0A2P1PQ42</accession>
<evidence type="ECO:0000256" key="9">
    <source>
        <dbReference type="ARBA" id="ARBA00022723"/>
    </source>
</evidence>
<comment type="subunit">
    <text evidence="19">Homodimer. The monomeric form is inactive while the homodimer is active.</text>
</comment>
<keyword evidence="7" id="KW-0121">Carboxypeptidase</keyword>
<feature type="signal peptide" evidence="21">
    <location>
        <begin position="1"/>
        <end position="18"/>
    </location>
</feature>
<dbReference type="EMBL" id="CP027860">
    <property type="protein sequence ID" value="AVP96967.1"/>
    <property type="molecule type" value="Genomic_DNA"/>
</dbReference>
<dbReference type="Proteomes" id="UP000241074">
    <property type="component" value="Chromosome"/>
</dbReference>
<reference evidence="23 24" key="1">
    <citation type="submission" date="2018-03" db="EMBL/GenBank/DDBJ databases">
        <title>Ahniella affigens gen. nov., sp. nov., a gammaproteobacterium isolated from sandy soil near a stream.</title>
        <authorList>
            <person name="Ko Y."/>
            <person name="Kim J.-H."/>
        </authorList>
    </citation>
    <scope>NUCLEOTIDE SEQUENCE [LARGE SCALE GENOMIC DNA]</scope>
    <source>
        <strain evidence="23 24">D13</strain>
    </source>
</reference>
<evidence type="ECO:0000256" key="1">
    <source>
        <dbReference type="ARBA" id="ARBA00004240"/>
    </source>
</evidence>
<evidence type="ECO:0000256" key="5">
    <source>
        <dbReference type="ARBA" id="ARBA00014116"/>
    </source>
</evidence>
<evidence type="ECO:0000313" key="24">
    <source>
        <dbReference type="Proteomes" id="UP000241074"/>
    </source>
</evidence>
<evidence type="ECO:0000256" key="20">
    <source>
        <dbReference type="ARBA" id="ARBA00033328"/>
    </source>
</evidence>
<evidence type="ECO:0000256" key="18">
    <source>
        <dbReference type="ARBA" id="ARBA00023228"/>
    </source>
</evidence>
<evidence type="ECO:0000256" key="16">
    <source>
        <dbReference type="ARBA" id="ARBA00023145"/>
    </source>
</evidence>
<dbReference type="InterPro" id="IPR007484">
    <property type="entry name" value="Peptidase_M28"/>
</dbReference>
<dbReference type="KEGG" id="xba:C7S18_07045"/>
<keyword evidence="10 21" id="KW-0732">Signal</keyword>
<dbReference type="PANTHER" id="PTHR12053">
    <property type="entry name" value="PROTEASE FAMILY M28 PLASMA GLUTAMATE CARBOXYPEPTIDASE-RELATED"/>
    <property type="match status" value="1"/>
</dbReference>
<keyword evidence="16" id="KW-0865">Zymogen</keyword>
<protein>
    <recommendedName>
        <fullName evidence="5">Carboxypeptidase Q</fullName>
    </recommendedName>
    <alternativeName>
        <fullName evidence="20">Plasma glutamate carboxypeptidase</fullName>
    </alternativeName>
</protein>
<feature type="domain" description="Peptidase M28" evidence="22">
    <location>
        <begin position="281"/>
        <end position="469"/>
    </location>
</feature>
<dbReference type="SUPFAM" id="SSF53187">
    <property type="entry name" value="Zn-dependent exopeptidases"/>
    <property type="match status" value="1"/>
</dbReference>
<proteinExistence type="predicted"/>
<feature type="chain" id="PRO_5015158541" description="Carboxypeptidase Q" evidence="21">
    <location>
        <begin position="19"/>
        <end position="491"/>
    </location>
</feature>
<reference evidence="23 24" key="2">
    <citation type="submission" date="2018-03" db="EMBL/GenBank/DDBJ databases">
        <authorList>
            <person name="Keele B.F."/>
        </authorList>
    </citation>
    <scope>NUCLEOTIDE SEQUENCE [LARGE SCALE GENOMIC DNA]</scope>
    <source>
        <strain evidence="23 24">D13</strain>
    </source>
</reference>
<evidence type="ECO:0000256" key="17">
    <source>
        <dbReference type="ARBA" id="ARBA00023180"/>
    </source>
</evidence>
<dbReference type="GO" id="GO:0046872">
    <property type="term" value="F:metal ion binding"/>
    <property type="evidence" value="ECO:0007669"/>
    <property type="project" value="UniProtKB-KW"/>
</dbReference>
<dbReference type="OrthoDB" id="9769665at2"/>
<keyword evidence="6" id="KW-0964">Secreted</keyword>
<evidence type="ECO:0000256" key="4">
    <source>
        <dbReference type="ARBA" id="ARBA00004613"/>
    </source>
</evidence>
<dbReference type="GO" id="GO:0004177">
    <property type="term" value="F:aminopeptidase activity"/>
    <property type="evidence" value="ECO:0007669"/>
    <property type="project" value="UniProtKB-KW"/>
</dbReference>
<organism evidence="23 24">
    <name type="scientific">Ahniella affigens</name>
    <dbReference type="NCBI Taxonomy" id="2021234"/>
    <lineage>
        <taxon>Bacteria</taxon>
        <taxon>Pseudomonadati</taxon>
        <taxon>Pseudomonadota</taxon>
        <taxon>Gammaproteobacteria</taxon>
        <taxon>Lysobacterales</taxon>
        <taxon>Rhodanobacteraceae</taxon>
        <taxon>Ahniella</taxon>
    </lineage>
</organism>
<dbReference type="GO" id="GO:0004180">
    <property type="term" value="F:carboxypeptidase activity"/>
    <property type="evidence" value="ECO:0007669"/>
    <property type="project" value="UniProtKB-KW"/>
</dbReference>
<keyword evidence="11" id="KW-0378">Hydrolase</keyword>
<evidence type="ECO:0000256" key="19">
    <source>
        <dbReference type="ARBA" id="ARBA00025833"/>
    </source>
</evidence>
<dbReference type="PANTHER" id="PTHR12053:SF3">
    <property type="entry name" value="CARBOXYPEPTIDASE Q"/>
    <property type="match status" value="1"/>
</dbReference>
<dbReference type="GO" id="GO:0005576">
    <property type="term" value="C:extracellular region"/>
    <property type="evidence" value="ECO:0007669"/>
    <property type="project" value="UniProtKB-SubCell"/>
</dbReference>
<evidence type="ECO:0000256" key="7">
    <source>
        <dbReference type="ARBA" id="ARBA00022645"/>
    </source>
</evidence>
<evidence type="ECO:0000256" key="11">
    <source>
        <dbReference type="ARBA" id="ARBA00022801"/>
    </source>
</evidence>
<keyword evidence="15" id="KW-0482">Metalloprotease</keyword>
<evidence type="ECO:0000256" key="10">
    <source>
        <dbReference type="ARBA" id="ARBA00022729"/>
    </source>
</evidence>
<evidence type="ECO:0000256" key="21">
    <source>
        <dbReference type="SAM" id="SignalP"/>
    </source>
</evidence>
<evidence type="ECO:0000313" key="23">
    <source>
        <dbReference type="EMBL" id="AVP96967.1"/>
    </source>
</evidence>
<keyword evidence="24" id="KW-1185">Reference proteome</keyword>
<evidence type="ECO:0000256" key="14">
    <source>
        <dbReference type="ARBA" id="ARBA00023034"/>
    </source>
</evidence>
<evidence type="ECO:0000256" key="3">
    <source>
        <dbReference type="ARBA" id="ARBA00004555"/>
    </source>
</evidence>
<dbReference type="GO" id="GO:0005764">
    <property type="term" value="C:lysosome"/>
    <property type="evidence" value="ECO:0007669"/>
    <property type="project" value="UniProtKB-SubCell"/>
</dbReference>
<dbReference type="RefSeq" id="WP_106890892.1">
    <property type="nucleotide sequence ID" value="NZ_CP027860.1"/>
</dbReference>
<keyword evidence="17" id="KW-0325">Glycoprotein</keyword>
<keyword evidence="13" id="KW-0862">Zinc</keyword>
<evidence type="ECO:0000259" key="22">
    <source>
        <dbReference type="Pfam" id="PF04389"/>
    </source>
</evidence>
<name>A0A2P1PQ42_9GAMM</name>
<dbReference type="GO" id="GO:0070573">
    <property type="term" value="F:metallodipeptidase activity"/>
    <property type="evidence" value="ECO:0007669"/>
    <property type="project" value="InterPro"/>
</dbReference>
<keyword evidence="12" id="KW-0256">Endoplasmic reticulum</keyword>
<dbReference type="Pfam" id="PF04389">
    <property type="entry name" value="Peptidase_M28"/>
    <property type="match status" value="1"/>
</dbReference>
<evidence type="ECO:0000256" key="6">
    <source>
        <dbReference type="ARBA" id="ARBA00022525"/>
    </source>
</evidence>
<dbReference type="Gene3D" id="3.40.630.10">
    <property type="entry name" value="Zn peptidases"/>
    <property type="match status" value="1"/>
</dbReference>
<evidence type="ECO:0000256" key="13">
    <source>
        <dbReference type="ARBA" id="ARBA00022833"/>
    </source>
</evidence>
<evidence type="ECO:0000256" key="12">
    <source>
        <dbReference type="ARBA" id="ARBA00022824"/>
    </source>
</evidence>
<dbReference type="Gene3D" id="3.50.30.30">
    <property type="match status" value="1"/>
</dbReference>